<evidence type="ECO:0000259" key="2">
    <source>
        <dbReference type="Pfam" id="PF18662"/>
    </source>
</evidence>
<dbReference type="Proteomes" id="UP001185015">
    <property type="component" value="Unassembled WGS sequence"/>
</dbReference>
<feature type="domain" description="DUF927" evidence="1">
    <location>
        <begin position="59"/>
        <end position="342"/>
    </location>
</feature>
<reference evidence="3 4" key="1">
    <citation type="submission" date="2023-07" db="EMBL/GenBank/DDBJ databases">
        <title>Genomic Encyclopedia of Type Strains, Phase IV (KMG-IV): sequencing the most valuable type-strain genomes for metagenomic binning, comparative biology and taxonomic classification.</title>
        <authorList>
            <person name="Goeker M."/>
        </authorList>
    </citation>
    <scope>NUCLEOTIDE SEQUENCE [LARGE SCALE GENOMIC DNA]</scope>
    <source>
        <strain evidence="3 4">DSM 17273</strain>
    </source>
</reference>
<dbReference type="AlphaFoldDB" id="A0AA90U1U3"/>
<dbReference type="InterPro" id="IPR009270">
    <property type="entry name" value="DUF927"/>
</dbReference>
<evidence type="ECO:0000259" key="1">
    <source>
        <dbReference type="Pfam" id="PF06048"/>
    </source>
</evidence>
<accession>A0AA90U1U3</accession>
<organism evidence="3 4">
    <name type="scientific">Methanococcoides alaskense</name>
    <dbReference type="NCBI Taxonomy" id="325778"/>
    <lineage>
        <taxon>Archaea</taxon>
        <taxon>Methanobacteriati</taxon>
        <taxon>Methanobacteriota</taxon>
        <taxon>Stenosarchaea group</taxon>
        <taxon>Methanomicrobia</taxon>
        <taxon>Methanosarcinales</taxon>
        <taxon>Methanosarcinaceae</taxon>
        <taxon>Methanococcoides</taxon>
    </lineage>
</organism>
<gene>
    <name evidence="3" type="ORF">J2750_002132</name>
</gene>
<dbReference type="Pfam" id="PF06048">
    <property type="entry name" value="DUF927"/>
    <property type="match status" value="1"/>
</dbReference>
<comment type="caution">
    <text evidence="3">The sequence shown here is derived from an EMBL/GenBank/DDBJ whole genome shotgun (WGS) entry which is preliminary data.</text>
</comment>
<proteinExistence type="predicted"/>
<protein>
    <submittedName>
        <fullName evidence="3">Uncharacterized protein (DUF927 family)</fullName>
    </submittedName>
</protein>
<keyword evidence="4" id="KW-1185">Reference proteome</keyword>
<sequence>MNDGHVSKTETTKEEGKSFEVDIIVESTDENALTHLDYSPKSQIYAGKLLPSDYLTTDFEGKETGLFKIKYNKKSGNFTSRISHSPCTITGMGMNIDDGNKWLEITFAERLRDECKILRMPQVKALSNDGIKELINKGFIITLKFIPDLNEYLAECLKFNYDELDKIIVAQKNGWKPKTKIIDECFVFGDRAYTKDSTHLVEMVEGAALKGLTKKGTFENWIKGMNGILSEPIVRFKIYAAMSAMILNLVGVDSFFVDDSGESSTGKTTTSSVAFSAIGNPKDLKWSADTTVVGAEKMAELFCDLPFYLDETSVQKNQDMLTALIYMISNGKGKLRGKKEGGLLIGGSWNSVVLTTGEKAITDNDGFTGQLVRVIELHCDMRYLPDEVELAKRTMQDNYGHLVEPFIKKIFDYKDNIRDETFSDLKNQFTKTNTSVGDRLSNTFAAITTAGVLIEEIFEEIGVETVDPFAITNKYFEEIVENAPIESYSHRALQSVYDWIQVNIKNFVDSRSNRPDLSLGQKQLHSGWISDEYIDLIPLELRRAIRESGYNSTTVQKEWADEGILVHRKENKKDGSVTRRFSTKVKYDGTQQDVSRLNLKKVHEILGLKSMEPTWPTIKVPKED</sequence>
<dbReference type="EMBL" id="JAVDQI010000010">
    <property type="protein sequence ID" value="MDR6223659.1"/>
    <property type="molecule type" value="Genomic_DNA"/>
</dbReference>
<evidence type="ECO:0000313" key="3">
    <source>
        <dbReference type="EMBL" id="MDR6223659.1"/>
    </source>
</evidence>
<feature type="domain" description="Cch helix turn helix" evidence="2">
    <location>
        <begin position="488"/>
        <end position="575"/>
    </location>
</feature>
<name>A0AA90U1U3_9EURY</name>
<dbReference type="InterPro" id="IPR040538">
    <property type="entry name" value="Cch_HTH"/>
</dbReference>
<dbReference type="RefSeq" id="WP_270095356.1">
    <property type="nucleotide sequence ID" value="NZ_JAQFFK010000001.1"/>
</dbReference>
<evidence type="ECO:0000313" key="4">
    <source>
        <dbReference type="Proteomes" id="UP001185015"/>
    </source>
</evidence>
<dbReference type="Pfam" id="PF18662">
    <property type="entry name" value="HTH_56"/>
    <property type="match status" value="1"/>
</dbReference>